<dbReference type="EMBL" id="HBGA01060380">
    <property type="protein sequence ID" value="CAD9011263.1"/>
    <property type="molecule type" value="Transcribed_RNA"/>
</dbReference>
<dbReference type="InterPro" id="IPR000048">
    <property type="entry name" value="IQ_motif_EF-hand-BS"/>
</dbReference>
<dbReference type="CDD" id="cd23767">
    <property type="entry name" value="IQCD"/>
    <property type="match status" value="1"/>
</dbReference>
<feature type="region of interest" description="Disordered" evidence="6">
    <location>
        <begin position="172"/>
        <end position="193"/>
    </location>
</feature>
<sequence>MPSFSFRKKASQETSNVSTKDEKPQRSGSGKPRPPSGKVRFSTKPESPDSLNRAISSYQLGCSPVDSDSVDGLSRQGSDNFGYLPQIDASKPFAVTNTQVDGVKPSTAELSTYKRMIMQQYQAMMDSQKPLEPDTYVPAMVPRFKGPKTTIVAVEQTDGGRGGYTQRRATAFKQPAARVDESVEEGHGLTPRRGTMYAQSSIHRPEGAKQEQPFETPVEPPEWFAEDPGYQSGEFEAVRVDILQLKPMGQKAGAPKRGAQGASDNRPKAVKALYEDQGYLSSRVNKTIENRRQYLQQQDYGAVADPETMQADESNDRQLLMAKESIDRNILELTLLKFMTILNEEGGSGQLTALYMVLDGEADGRRFVMENAHEAEKLLWQEFGTRFQMARREEQDRAATQIQAGCRGRLARNHYKRKRKDMTAAATKIQSTFRGHQVRYRLKDERSEWILRMNALIVAEEHHRATIYEEDADERSNLWQQLIIVEQLRLIEAQDAWERQREQVDLRTQLEREEAALRIQTQFRRHSAVQAVEVRRLEILQQLEEMREQDEAAIRIQASYRRHSAMTIARQKRQELQQELDELNAQEDAAIKIQAQFRRHSAVTEVQRRRAALEAQLEQLRQEHEAATKIQAIARRRSAYKTADQKRQERQDREDAAIKIQSMQRRSLARQELQRRKEALEAQLAQLQSENDAAIRIQAMARRRTAVHSANRKRQERDSAIKIQCSYRRHIANNIVRQRRAEEALIIAEAEYAAALRIQSSYRGHMGRMEAHLRRKEEALRIAQEEALRAAEEAAALQIQAMYRGHTGREVARRKREALQAELRELEMREAAALSVQSGWRGYQGRLAAQRRRAEIEAELAERRSEGSEDAEDLDGAERRSLTESELYMLTQDGAVLRIQSQYRGYRARSEVYGMRQERGAIRIQSRYRGYRVRRSQWERQQDMAAVMIQRQYRGHYSRDQVQRMRESMRAADPVEAAAQARRQRRRNIYERAALEEQEEAARSSFYSKCSQQVGTSLWIEELEEVHRDFVRAWEKKDRAWCLGVFSPQIKAIRHLARDYWFRNIDQSAPVIQYLNVQATKIQAAWRGMHTRDVVYHKIMRDMAQEDYEDRMLNEVATFFRNETEGRVLTPTTLTKVVRWYDALPKHVKNTIAMEEIIEQRVPEITEKRKPASVPDPDQDENQAAVAGMLRYQQQLPSPALSQPPSPPPPLSQRPSPLPARSQQPSPLPAHNTVPYQPHGPQNYPSPPMQPRPAGPSAKRMSGAPQPLPMVAAVPPPQYPQQFYTTHQPRPPASQQGLRPTLGATAPPYPQYGMYAAQNLHDLQQYPYTPAPPYASYQPPTASSRAGLNAWSQLATGTEGPVLRQ</sequence>
<evidence type="ECO:0000256" key="2">
    <source>
        <dbReference type="ARBA" id="ARBA00022490"/>
    </source>
</evidence>
<feature type="coiled-coil region" evidence="5">
    <location>
        <begin position="766"/>
        <end position="871"/>
    </location>
</feature>
<keyword evidence="2" id="KW-0963">Cytoplasm</keyword>
<evidence type="ECO:0000313" key="7">
    <source>
        <dbReference type="EMBL" id="CAD9011263.1"/>
    </source>
</evidence>
<dbReference type="SUPFAM" id="SSF52540">
    <property type="entry name" value="P-loop containing nucleoside triphosphate hydrolases"/>
    <property type="match status" value="1"/>
</dbReference>
<dbReference type="Pfam" id="PF00612">
    <property type="entry name" value="IQ"/>
    <property type="match status" value="9"/>
</dbReference>
<feature type="compositionally biased region" description="Pro residues" evidence="6">
    <location>
        <begin position="1202"/>
        <end position="1218"/>
    </location>
</feature>
<dbReference type="PANTHER" id="PTHR22706">
    <property type="entry name" value="ASSEMBLY FACTOR FOR SPINDLE MICROTUBULES"/>
    <property type="match status" value="1"/>
</dbReference>
<feature type="compositionally biased region" description="Basic and acidic residues" evidence="6">
    <location>
        <begin position="178"/>
        <end position="187"/>
    </location>
</feature>
<evidence type="ECO:0000256" key="5">
    <source>
        <dbReference type="SAM" id="Coils"/>
    </source>
</evidence>
<dbReference type="GO" id="GO:0007051">
    <property type="term" value="P:spindle organization"/>
    <property type="evidence" value="ECO:0007669"/>
    <property type="project" value="TreeGrafter"/>
</dbReference>
<dbReference type="InterPro" id="IPR027417">
    <property type="entry name" value="P-loop_NTPase"/>
</dbReference>
<organism evidence="7">
    <name type="scientific">Eutreptiella gymnastica</name>
    <dbReference type="NCBI Taxonomy" id="73025"/>
    <lineage>
        <taxon>Eukaryota</taxon>
        <taxon>Discoba</taxon>
        <taxon>Euglenozoa</taxon>
        <taxon>Euglenida</taxon>
        <taxon>Spirocuta</taxon>
        <taxon>Euglenophyceae</taxon>
        <taxon>Eutreptiales</taxon>
        <taxon>Eutreptiaceae</taxon>
        <taxon>Eutreptiella</taxon>
    </lineage>
</organism>
<feature type="compositionally biased region" description="Low complexity" evidence="6">
    <location>
        <begin position="1326"/>
        <end position="1344"/>
    </location>
</feature>
<dbReference type="InterPro" id="IPR051185">
    <property type="entry name" value="ASPM"/>
</dbReference>
<dbReference type="GO" id="GO:0005516">
    <property type="term" value="F:calmodulin binding"/>
    <property type="evidence" value="ECO:0007669"/>
    <property type="project" value="UniProtKB-KW"/>
</dbReference>
<evidence type="ECO:0000256" key="1">
    <source>
        <dbReference type="ARBA" id="ARBA00004496"/>
    </source>
</evidence>
<dbReference type="GO" id="GO:0005737">
    <property type="term" value="C:cytoplasm"/>
    <property type="evidence" value="ECO:0007669"/>
    <property type="project" value="UniProtKB-SubCell"/>
</dbReference>
<dbReference type="PANTHER" id="PTHR22706:SF1">
    <property type="entry name" value="ASSEMBLY FACTOR FOR SPINDLE MICROTUBULES"/>
    <property type="match status" value="1"/>
</dbReference>
<dbReference type="GO" id="GO:0000922">
    <property type="term" value="C:spindle pole"/>
    <property type="evidence" value="ECO:0007669"/>
    <property type="project" value="TreeGrafter"/>
</dbReference>
<feature type="compositionally biased region" description="Pro residues" evidence="6">
    <location>
        <begin position="1244"/>
        <end position="1254"/>
    </location>
</feature>
<dbReference type="GO" id="GO:0000278">
    <property type="term" value="P:mitotic cell cycle"/>
    <property type="evidence" value="ECO:0007669"/>
    <property type="project" value="TreeGrafter"/>
</dbReference>
<feature type="compositionally biased region" description="Polar residues" evidence="6">
    <location>
        <begin position="49"/>
        <end position="60"/>
    </location>
</feature>
<feature type="region of interest" description="Disordered" evidence="6">
    <location>
        <begin position="1"/>
        <end position="77"/>
    </location>
</feature>
<dbReference type="Gene3D" id="1.20.5.190">
    <property type="match status" value="5"/>
</dbReference>
<feature type="region of interest" description="Disordered" evidence="6">
    <location>
        <begin position="1326"/>
        <end position="1365"/>
    </location>
</feature>
<dbReference type="SMART" id="SM00015">
    <property type="entry name" value="IQ"/>
    <property type="match status" value="16"/>
</dbReference>
<comment type="subcellular location">
    <subcellularLocation>
        <location evidence="1">Cytoplasm</location>
    </subcellularLocation>
</comment>
<evidence type="ECO:0000256" key="4">
    <source>
        <dbReference type="ARBA" id="ARBA00022860"/>
    </source>
</evidence>
<keyword evidence="4" id="KW-0112">Calmodulin-binding</keyword>
<protein>
    <submittedName>
        <fullName evidence="7">Uncharacterized protein</fullName>
    </submittedName>
</protein>
<gene>
    <name evidence="7" type="ORF">EGYM00392_LOCUS22363</name>
</gene>
<feature type="region of interest" description="Disordered" evidence="6">
    <location>
        <begin position="1196"/>
        <end position="1305"/>
    </location>
</feature>
<dbReference type="PROSITE" id="PS50096">
    <property type="entry name" value="IQ"/>
    <property type="match status" value="16"/>
</dbReference>
<evidence type="ECO:0000256" key="3">
    <source>
        <dbReference type="ARBA" id="ARBA00022737"/>
    </source>
</evidence>
<feature type="coiled-coil region" evidence="5">
    <location>
        <begin position="529"/>
        <end position="697"/>
    </location>
</feature>
<evidence type="ECO:0000256" key="6">
    <source>
        <dbReference type="SAM" id="MobiDB-lite"/>
    </source>
</evidence>
<proteinExistence type="predicted"/>
<name>A0A7S1NCG6_9EUGL</name>
<reference evidence="7" key="1">
    <citation type="submission" date="2021-01" db="EMBL/GenBank/DDBJ databases">
        <authorList>
            <person name="Corre E."/>
            <person name="Pelletier E."/>
            <person name="Niang G."/>
            <person name="Scheremetjew M."/>
            <person name="Finn R."/>
            <person name="Kale V."/>
            <person name="Holt S."/>
            <person name="Cochrane G."/>
            <person name="Meng A."/>
            <person name="Brown T."/>
            <person name="Cohen L."/>
        </authorList>
    </citation>
    <scope>NUCLEOTIDE SEQUENCE</scope>
    <source>
        <strain evidence="7">NIES-381</strain>
    </source>
</reference>
<dbReference type="GO" id="GO:0051295">
    <property type="term" value="P:establishment of meiotic spindle localization"/>
    <property type="evidence" value="ECO:0007669"/>
    <property type="project" value="TreeGrafter"/>
</dbReference>
<keyword evidence="3" id="KW-0677">Repeat</keyword>
<keyword evidence="5" id="KW-0175">Coiled coil</keyword>
<accession>A0A7S1NCG6</accession>